<keyword evidence="3 10" id="KW-0812">Transmembrane</keyword>
<evidence type="ECO:0000256" key="8">
    <source>
        <dbReference type="ARBA" id="ARBA00023180"/>
    </source>
</evidence>
<evidence type="ECO:0000259" key="11">
    <source>
        <dbReference type="PROSITE" id="PS51762"/>
    </source>
</evidence>
<keyword evidence="13" id="KW-1185">Reference proteome</keyword>
<dbReference type="GO" id="GO:0015926">
    <property type="term" value="F:glucosidase activity"/>
    <property type="evidence" value="ECO:0007669"/>
    <property type="project" value="TreeGrafter"/>
</dbReference>
<keyword evidence="6 10" id="KW-0472">Membrane</keyword>
<evidence type="ECO:0000313" key="13">
    <source>
        <dbReference type="Proteomes" id="UP000095751"/>
    </source>
</evidence>
<organism evidence="12 13">
    <name type="scientific">Fragilariopsis cylindrus CCMP1102</name>
    <dbReference type="NCBI Taxonomy" id="635003"/>
    <lineage>
        <taxon>Eukaryota</taxon>
        <taxon>Sar</taxon>
        <taxon>Stramenopiles</taxon>
        <taxon>Ochrophyta</taxon>
        <taxon>Bacillariophyta</taxon>
        <taxon>Bacillariophyceae</taxon>
        <taxon>Bacillariophycidae</taxon>
        <taxon>Bacillariales</taxon>
        <taxon>Bacillariaceae</taxon>
        <taxon>Fragilariopsis</taxon>
    </lineage>
</organism>
<dbReference type="GO" id="GO:0005886">
    <property type="term" value="C:plasma membrane"/>
    <property type="evidence" value="ECO:0007669"/>
    <property type="project" value="TreeGrafter"/>
</dbReference>
<evidence type="ECO:0000256" key="4">
    <source>
        <dbReference type="ARBA" id="ARBA00022968"/>
    </source>
</evidence>
<keyword evidence="4" id="KW-0735">Signal-anchor</keyword>
<proteinExistence type="inferred from homology"/>
<sequence>MMFINRQESLIFSMLRIFVAVAVLLPWAVVDGAFIDMDTPLDRRTTKSLVDKSVYHLVMSDEFNTPNRTFTDGHDPVWTALDRSDDDASSAGGGSQQFYNSSFVTTDDEGMLKISTEIGKTTWTTFDAVKGEYKKTSTLFNSGSVQSWEKFCFTGGIVEVDVILPGDPFIGGLWPAIWMLGNLGRATYEASTNNIWPWSFDTCDRKLQPAQKISACNSQNHYGMNAYQGRGATEIDIIEVTAGDDSKGPIPGTNPPISFPHAGMTIQLAPGVTKNRPHDGALPLYEDKLAPGGHTTLVANTWYENLELNGNTSINPYFYGTYLAETKPNEPVTRNKNQAFQADAPGVNHQLTPAHFTKIHTFRIEWQPGPGGRVDWFSKDHKINSTLHMEGDGLGKDWLHVYGINDKSLKDLMKSQIPIEPSYLIMNTAVSSNWGFPYVSPETCPDKCYDCDDPKCACAFAPGFCKMLRETDVAMKIDSVRVYQSRDPSAHPGQDHTLGCDPPAYPTREWIKGHSYQYMRNPPFSFEDKGHPLKKVQKGGGKCESDYDCGAHISNVNLTEVFDNQQDTDTSRRHLKKETNSDEKIGRGKCISSKDFGGPLYTAASNAKRVCKCNSGYSGPHCLAQNHIDDTESAYAKKMGKSLFRSIPTIIFSPFLAFGLVGLFVIIVVFASTVAAKKREAKELERQLY</sequence>
<keyword evidence="8" id="KW-0325">Glycoprotein</keyword>
<dbReference type="GO" id="GO:0071555">
    <property type="term" value="P:cell wall organization"/>
    <property type="evidence" value="ECO:0007669"/>
    <property type="project" value="UniProtKB-KW"/>
</dbReference>
<dbReference type="PROSITE" id="PS01186">
    <property type="entry name" value="EGF_2"/>
    <property type="match status" value="1"/>
</dbReference>
<evidence type="ECO:0000256" key="6">
    <source>
        <dbReference type="ARBA" id="ARBA00023136"/>
    </source>
</evidence>
<dbReference type="InterPro" id="IPR013320">
    <property type="entry name" value="ConA-like_dom_sf"/>
</dbReference>
<evidence type="ECO:0000313" key="12">
    <source>
        <dbReference type="EMBL" id="OEU17079.1"/>
    </source>
</evidence>
<evidence type="ECO:0000256" key="10">
    <source>
        <dbReference type="SAM" id="Phobius"/>
    </source>
</evidence>
<name>A0A1E7FFY3_9STRA</name>
<dbReference type="AlphaFoldDB" id="A0A1E7FFY3"/>
<dbReference type="EMBL" id="KV784358">
    <property type="protein sequence ID" value="OEU17079.1"/>
    <property type="molecule type" value="Genomic_DNA"/>
</dbReference>
<evidence type="ECO:0000256" key="2">
    <source>
        <dbReference type="ARBA" id="ARBA00010962"/>
    </source>
</evidence>
<evidence type="ECO:0000256" key="5">
    <source>
        <dbReference type="ARBA" id="ARBA00022989"/>
    </source>
</evidence>
<evidence type="ECO:0000256" key="9">
    <source>
        <dbReference type="ARBA" id="ARBA00023316"/>
    </source>
</evidence>
<comment type="subcellular location">
    <subcellularLocation>
        <location evidence="1">Membrane</location>
        <topology evidence="1">Single-pass type II membrane protein</topology>
    </subcellularLocation>
</comment>
<protein>
    <submittedName>
        <fullName evidence="12">Beta-glucan synthase-like protein</fullName>
    </submittedName>
</protein>
<reference evidence="12 13" key="1">
    <citation type="submission" date="2016-09" db="EMBL/GenBank/DDBJ databases">
        <title>Extensive genetic diversity and differential bi-allelic expression allows diatom success in the polar Southern Ocean.</title>
        <authorList>
            <consortium name="DOE Joint Genome Institute"/>
            <person name="Mock T."/>
            <person name="Otillar R.P."/>
            <person name="Strauss J."/>
            <person name="Dupont C."/>
            <person name="Frickenhaus S."/>
            <person name="Maumus F."/>
            <person name="Mcmullan M."/>
            <person name="Sanges R."/>
            <person name="Schmutz J."/>
            <person name="Toseland A."/>
            <person name="Valas R."/>
            <person name="Veluchamy A."/>
            <person name="Ward B.J."/>
            <person name="Allen A."/>
            <person name="Barry K."/>
            <person name="Falciatore A."/>
            <person name="Ferrante M."/>
            <person name="Fortunato A.E."/>
            <person name="Gloeckner G."/>
            <person name="Gruber A."/>
            <person name="Hipkin R."/>
            <person name="Janech M."/>
            <person name="Kroth P."/>
            <person name="Leese F."/>
            <person name="Lindquist E."/>
            <person name="Lyon B.R."/>
            <person name="Martin J."/>
            <person name="Mayer C."/>
            <person name="Parker M."/>
            <person name="Quesneville H."/>
            <person name="Raymond J."/>
            <person name="Uhlig C."/>
            <person name="Valentin K.U."/>
            <person name="Worden A.Z."/>
            <person name="Armbrust E.V."/>
            <person name="Bowler C."/>
            <person name="Green B."/>
            <person name="Moulton V."/>
            <person name="Van Oosterhout C."/>
            <person name="Grigoriev I."/>
        </authorList>
    </citation>
    <scope>NUCLEOTIDE SEQUENCE [LARGE SCALE GENOMIC DNA]</scope>
    <source>
        <strain evidence="12 13">CCMP1102</strain>
    </source>
</reference>
<dbReference type="PANTHER" id="PTHR31361:SF1">
    <property type="entry name" value="BETA-GLUCAN SYNTHESIS-ASSOCIATED PROTEIN KRE6-RELATED"/>
    <property type="match status" value="1"/>
</dbReference>
<accession>A0A1E7FFY3</accession>
<dbReference type="InterPro" id="IPR005629">
    <property type="entry name" value="Skn1/Kre6/Sbg1"/>
</dbReference>
<keyword evidence="5 10" id="KW-1133">Transmembrane helix</keyword>
<comment type="similarity">
    <text evidence="2">Belongs to the SKN1/KRE6 family.</text>
</comment>
<dbReference type="Gene3D" id="2.60.120.200">
    <property type="match status" value="1"/>
</dbReference>
<dbReference type="SUPFAM" id="SSF49899">
    <property type="entry name" value="Concanavalin A-like lectins/glucanases"/>
    <property type="match status" value="1"/>
</dbReference>
<evidence type="ECO:0000256" key="3">
    <source>
        <dbReference type="ARBA" id="ARBA00022692"/>
    </source>
</evidence>
<dbReference type="OrthoDB" id="412647at2759"/>
<dbReference type="GO" id="GO:0006078">
    <property type="term" value="P:(1-&gt;6)-beta-D-glucan biosynthetic process"/>
    <property type="evidence" value="ECO:0007669"/>
    <property type="project" value="TreeGrafter"/>
</dbReference>
<evidence type="ECO:0000256" key="7">
    <source>
        <dbReference type="ARBA" id="ARBA00023157"/>
    </source>
</evidence>
<dbReference type="KEGG" id="fcy:FRACYDRAFT_239308"/>
<dbReference type="Pfam" id="PF03935">
    <property type="entry name" value="SKN1_KRE6_Sbg1"/>
    <property type="match status" value="1"/>
</dbReference>
<keyword evidence="9" id="KW-0961">Cell wall biogenesis/degradation</keyword>
<dbReference type="PANTHER" id="PTHR31361">
    <property type="entry name" value="BETA-GLUCAN SYNTHESIS-ASSOCIATED PROTEIN KRE6-RELATED"/>
    <property type="match status" value="1"/>
</dbReference>
<gene>
    <name evidence="12" type="primary">BGS2</name>
    <name evidence="12" type="ORF">FRACYDRAFT_239308</name>
</gene>
<feature type="transmembrane region" description="Helical" evidence="10">
    <location>
        <begin position="651"/>
        <end position="676"/>
    </location>
</feature>
<dbReference type="InterPro" id="IPR000742">
    <property type="entry name" value="EGF"/>
</dbReference>
<keyword evidence="7" id="KW-1015">Disulfide bond</keyword>
<dbReference type="InParanoid" id="A0A1E7FFY3"/>
<dbReference type="InterPro" id="IPR000757">
    <property type="entry name" value="Beta-glucanase-like"/>
</dbReference>
<dbReference type="GO" id="GO:0005789">
    <property type="term" value="C:endoplasmic reticulum membrane"/>
    <property type="evidence" value="ECO:0007669"/>
    <property type="project" value="TreeGrafter"/>
</dbReference>
<feature type="domain" description="GH16" evidence="11">
    <location>
        <begin position="28"/>
        <end position="385"/>
    </location>
</feature>
<evidence type="ECO:0000256" key="1">
    <source>
        <dbReference type="ARBA" id="ARBA00004606"/>
    </source>
</evidence>
<dbReference type="Proteomes" id="UP000095751">
    <property type="component" value="Unassembled WGS sequence"/>
</dbReference>
<dbReference type="PROSITE" id="PS51762">
    <property type="entry name" value="GH16_2"/>
    <property type="match status" value="1"/>
</dbReference>